<proteinExistence type="predicted"/>
<sequence length="76" mass="7994">MAFGIYQQFFIGILCIALVLASGPAVISANPSTDCIGVCIGIKDCDSNCIKMGYKKGVICNLHSCCCKVGQTTLDN</sequence>
<protein>
    <recommendedName>
        <fullName evidence="4">Knottin, scorpion toxin</fullName>
    </recommendedName>
</protein>
<comment type="caution">
    <text evidence="2">The sequence shown here is derived from an EMBL/GenBank/DDBJ whole genome shotgun (WGS) entry which is preliminary data.</text>
</comment>
<keyword evidence="1" id="KW-0732">Signal</keyword>
<feature type="signal peptide" evidence="1">
    <location>
        <begin position="1"/>
        <end position="29"/>
    </location>
</feature>
<keyword evidence="3" id="KW-1185">Reference proteome</keyword>
<dbReference type="OrthoDB" id="1141610at2759"/>
<name>A0A6A4R6U2_LUPAL</name>
<dbReference type="Proteomes" id="UP000447434">
    <property type="component" value="Chromosome 1"/>
</dbReference>
<feature type="chain" id="PRO_5025561081" description="Knottin, scorpion toxin" evidence="1">
    <location>
        <begin position="30"/>
        <end position="76"/>
    </location>
</feature>
<reference evidence="3" key="1">
    <citation type="journal article" date="2020" name="Nat. Commun.">
        <title>Genome sequence of the cluster root forming white lupin.</title>
        <authorList>
            <person name="Hufnagel B."/>
            <person name="Marques A."/>
            <person name="Soriano A."/>
            <person name="Marques L."/>
            <person name="Divol F."/>
            <person name="Doumas P."/>
            <person name="Sallet E."/>
            <person name="Mancinotti D."/>
            <person name="Carrere S."/>
            <person name="Marande W."/>
            <person name="Arribat S."/>
            <person name="Keller J."/>
            <person name="Huneau C."/>
            <person name="Blein T."/>
            <person name="Aime D."/>
            <person name="Laguerre M."/>
            <person name="Taylor J."/>
            <person name="Schubert V."/>
            <person name="Nelson M."/>
            <person name="Geu-Flores F."/>
            <person name="Crespi M."/>
            <person name="Gallardo-Guerrero K."/>
            <person name="Delaux P.-M."/>
            <person name="Salse J."/>
            <person name="Berges H."/>
            <person name="Guyot R."/>
            <person name="Gouzy J."/>
            <person name="Peret B."/>
        </authorList>
    </citation>
    <scope>NUCLEOTIDE SEQUENCE [LARGE SCALE GENOMIC DNA]</scope>
    <source>
        <strain evidence="3">cv. Amiga</strain>
    </source>
</reference>
<gene>
    <name evidence="2" type="ORF">Lalb_Chr01g0011571</name>
</gene>
<evidence type="ECO:0000256" key="1">
    <source>
        <dbReference type="SAM" id="SignalP"/>
    </source>
</evidence>
<evidence type="ECO:0000313" key="3">
    <source>
        <dbReference type="Proteomes" id="UP000447434"/>
    </source>
</evidence>
<accession>A0A6A4R6U2</accession>
<organism evidence="2 3">
    <name type="scientific">Lupinus albus</name>
    <name type="common">White lupine</name>
    <name type="synonym">Lupinus termis</name>
    <dbReference type="NCBI Taxonomy" id="3870"/>
    <lineage>
        <taxon>Eukaryota</taxon>
        <taxon>Viridiplantae</taxon>
        <taxon>Streptophyta</taxon>
        <taxon>Embryophyta</taxon>
        <taxon>Tracheophyta</taxon>
        <taxon>Spermatophyta</taxon>
        <taxon>Magnoliopsida</taxon>
        <taxon>eudicotyledons</taxon>
        <taxon>Gunneridae</taxon>
        <taxon>Pentapetalae</taxon>
        <taxon>rosids</taxon>
        <taxon>fabids</taxon>
        <taxon>Fabales</taxon>
        <taxon>Fabaceae</taxon>
        <taxon>Papilionoideae</taxon>
        <taxon>50 kb inversion clade</taxon>
        <taxon>genistoids sensu lato</taxon>
        <taxon>core genistoids</taxon>
        <taxon>Genisteae</taxon>
        <taxon>Lupinus</taxon>
    </lineage>
</organism>
<evidence type="ECO:0008006" key="4">
    <source>
        <dbReference type="Google" id="ProtNLM"/>
    </source>
</evidence>
<evidence type="ECO:0000313" key="2">
    <source>
        <dbReference type="EMBL" id="KAE9621232.1"/>
    </source>
</evidence>
<dbReference type="EMBL" id="WOCE01000001">
    <property type="protein sequence ID" value="KAE9621232.1"/>
    <property type="molecule type" value="Genomic_DNA"/>
</dbReference>
<dbReference type="AlphaFoldDB" id="A0A6A4R6U2"/>